<dbReference type="PANTHER" id="PTHR30472:SF25">
    <property type="entry name" value="ABC TRANSPORTER PERMEASE PROTEIN MJ0876-RELATED"/>
    <property type="match status" value="1"/>
</dbReference>
<proteinExistence type="inferred from homology"/>
<organism evidence="9 10">
    <name type="scientific">Cytophaga hutchinsonii (strain ATCC 33406 / DSM 1761 / CIP 103989 / NBRC 15051 / NCIMB 9469 / D465)</name>
    <dbReference type="NCBI Taxonomy" id="269798"/>
    <lineage>
        <taxon>Bacteria</taxon>
        <taxon>Pseudomonadati</taxon>
        <taxon>Bacteroidota</taxon>
        <taxon>Cytophagia</taxon>
        <taxon>Cytophagales</taxon>
        <taxon>Cytophagaceae</taxon>
        <taxon>Cytophaga</taxon>
    </lineage>
</organism>
<dbReference type="GO" id="GO:0022857">
    <property type="term" value="F:transmembrane transporter activity"/>
    <property type="evidence" value="ECO:0007669"/>
    <property type="project" value="InterPro"/>
</dbReference>
<dbReference type="KEGG" id="chu:CHU_1389"/>
<dbReference type="InterPro" id="IPR000522">
    <property type="entry name" value="ABC_transptr_permease_BtuC"/>
</dbReference>
<sequence length="332" mass="36186">MKQAILYIAALLVVVFLLAAGTTLDVKTIHALPKAMFQFDSSSMNNVIWIELRMPRLLLALLTGSALGLSGYLMQVLVRNPLADPYVLGSSAGASLFAAVFYIWLAPGFASLSVLLVLTFAGAFGTNIVSLFLSTVNGRIVPYRMILVGIAISSLAIALLSLMLYTSGADQSWKNIIFWTFGSFQTASWEKVAVMAGIVSALILLSMLFFNAFQIMELGEENANRIGVPVQRYRIVLLLLSSMLTGAAVSMVGPIGFIGLIMPHMVRILFNYRQTRAFILVLCYLSGVFLMICEMLSSQLFPPQGIPAGILMSLIGVPFFLYLLLKTSDKNI</sequence>
<feature type="transmembrane region" description="Helical" evidence="8">
    <location>
        <begin position="305"/>
        <end position="325"/>
    </location>
</feature>
<gene>
    <name evidence="9" type="primary">fecD</name>
    <name evidence="9" type="ordered locus">CHU_1389</name>
</gene>
<dbReference type="AlphaFoldDB" id="A0A6N4SQV8"/>
<keyword evidence="6 8" id="KW-1133">Transmembrane helix</keyword>
<dbReference type="SUPFAM" id="SSF81345">
    <property type="entry name" value="ABC transporter involved in vitamin B12 uptake, BtuC"/>
    <property type="match status" value="1"/>
</dbReference>
<dbReference type="InterPro" id="IPR037294">
    <property type="entry name" value="ABC_BtuC-like"/>
</dbReference>
<comment type="similarity">
    <text evidence="2">Belongs to the binding-protein-dependent transport system permease family. FecCD subfamily.</text>
</comment>
<dbReference type="Gene3D" id="1.10.3470.10">
    <property type="entry name" value="ABC transporter involved in vitamin B12 uptake, BtuC"/>
    <property type="match status" value="1"/>
</dbReference>
<feature type="transmembrane region" description="Helical" evidence="8">
    <location>
        <begin position="235"/>
        <end position="262"/>
    </location>
</feature>
<reference evidence="9 10" key="1">
    <citation type="journal article" date="2007" name="Appl. Environ. Microbiol.">
        <title>Genome sequence of the cellulolytic gliding bacterium Cytophaga hutchinsonii.</title>
        <authorList>
            <person name="Xie G."/>
            <person name="Bruce D.C."/>
            <person name="Challacombe J.F."/>
            <person name="Chertkov O."/>
            <person name="Detter J.C."/>
            <person name="Gilna P."/>
            <person name="Han C.S."/>
            <person name="Lucas S."/>
            <person name="Misra M."/>
            <person name="Myers G.L."/>
            <person name="Richardson P."/>
            <person name="Tapia R."/>
            <person name="Thayer N."/>
            <person name="Thompson L.S."/>
            <person name="Brettin T.S."/>
            <person name="Henrissat B."/>
            <person name="Wilson D.B."/>
            <person name="McBride M.J."/>
        </authorList>
    </citation>
    <scope>NUCLEOTIDE SEQUENCE [LARGE SCALE GENOMIC DNA]</scope>
    <source>
        <strain evidence="10">ATCC 33406 / DSM 1761 / CIP 103989 / NBRC 15051 / NCIMB 9469 / D465</strain>
    </source>
</reference>
<keyword evidence="4" id="KW-1003">Cell membrane</keyword>
<evidence type="ECO:0000256" key="8">
    <source>
        <dbReference type="SAM" id="Phobius"/>
    </source>
</evidence>
<evidence type="ECO:0000256" key="1">
    <source>
        <dbReference type="ARBA" id="ARBA00004651"/>
    </source>
</evidence>
<evidence type="ECO:0000256" key="6">
    <source>
        <dbReference type="ARBA" id="ARBA00022989"/>
    </source>
</evidence>
<name>A0A6N4SQV8_CYTH3</name>
<evidence type="ECO:0000256" key="2">
    <source>
        <dbReference type="ARBA" id="ARBA00007935"/>
    </source>
</evidence>
<evidence type="ECO:0000256" key="3">
    <source>
        <dbReference type="ARBA" id="ARBA00022448"/>
    </source>
</evidence>
<keyword evidence="3" id="KW-0813">Transport</keyword>
<feature type="transmembrane region" description="Helical" evidence="8">
    <location>
        <begin position="192"/>
        <end position="214"/>
    </location>
</feature>
<evidence type="ECO:0000313" key="9">
    <source>
        <dbReference type="EMBL" id="ABG58660.1"/>
    </source>
</evidence>
<feature type="transmembrane region" description="Helical" evidence="8">
    <location>
        <begin position="145"/>
        <end position="165"/>
    </location>
</feature>
<dbReference type="GO" id="GO:0033214">
    <property type="term" value="P:siderophore-iron import into cell"/>
    <property type="evidence" value="ECO:0007669"/>
    <property type="project" value="TreeGrafter"/>
</dbReference>
<evidence type="ECO:0000256" key="7">
    <source>
        <dbReference type="ARBA" id="ARBA00023136"/>
    </source>
</evidence>
<dbReference type="RefSeq" id="WP_011584775.1">
    <property type="nucleotide sequence ID" value="NC_008255.1"/>
</dbReference>
<protein>
    <submittedName>
        <fullName evidence="9">Iron (III) ABC transporter, permease</fullName>
    </submittedName>
</protein>
<feature type="transmembrane region" description="Helical" evidence="8">
    <location>
        <begin position="274"/>
        <end position="293"/>
    </location>
</feature>
<dbReference type="Proteomes" id="UP000001822">
    <property type="component" value="Chromosome"/>
</dbReference>
<feature type="transmembrane region" description="Helical" evidence="8">
    <location>
        <begin position="111"/>
        <end position="133"/>
    </location>
</feature>
<dbReference type="OrthoDB" id="9811721at2"/>
<comment type="subcellular location">
    <subcellularLocation>
        <location evidence="1">Cell membrane</location>
        <topology evidence="1">Multi-pass membrane protein</topology>
    </subcellularLocation>
</comment>
<dbReference type="GO" id="GO:0005886">
    <property type="term" value="C:plasma membrane"/>
    <property type="evidence" value="ECO:0007669"/>
    <property type="project" value="UniProtKB-SubCell"/>
</dbReference>
<dbReference type="Pfam" id="PF01032">
    <property type="entry name" value="FecCD"/>
    <property type="match status" value="1"/>
</dbReference>
<keyword evidence="10" id="KW-1185">Reference proteome</keyword>
<evidence type="ECO:0000256" key="5">
    <source>
        <dbReference type="ARBA" id="ARBA00022692"/>
    </source>
</evidence>
<evidence type="ECO:0000256" key="4">
    <source>
        <dbReference type="ARBA" id="ARBA00022475"/>
    </source>
</evidence>
<feature type="transmembrane region" description="Helical" evidence="8">
    <location>
        <begin position="86"/>
        <end position="105"/>
    </location>
</feature>
<dbReference type="EMBL" id="CP000383">
    <property type="protein sequence ID" value="ABG58660.1"/>
    <property type="molecule type" value="Genomic_DNA"/>
</dbReference>
<keyword evidence="7 8" id="KW-0472">Membrane</keyword>
<accession>A0A6N4SQV8</accession>
<evidence type="ECO:0000313" key="10">
    <source>
        <dbReference type="Proteomes" id="UP000001822"/>
    </source>
</evidence>
<keyword evidence="5 8" id="KW-0812">Transmembrane</keyword>
<feature type="transmembrane region" description="Helical" evidence="8">
    <location>
        <begin position="55"/>
        <end position="74"/>
    </location>
</feature>
<dbReference type="CDD" id="cd06550">
    <property type="entry name" value="TM_ABC_iron-siderophores_like"/>
    <property type="match status" value="1"/>
</dbReference>
<dbReference type="PANTHER" id="PTHR30472">
    <property type="entry name" value="FERRIC ENTEROBACTIN TRANSPORT SYSTEM PERMEASE PROTEIN"/>
    <property type="match status" value="1"/>
</dbReference>